<dbReference type="AlphaFoldDB" id="A0AAD3HLU9"/>
<dbReference type="GO" id="GO:0061630">
    <property type="term" value="F:ubiquitin protein ligase activity"/>
    <property type="evidence" value="ECO:0007669"/>
    <property type="project" value="TreeGrafter"/>
</dbReference>
<evidence type="ECO:0000313" key="4">
    <source>
        <dbReference type="EMBL" id="GFR45351.1"/>
    </source>
</evidence>
<feature type="region of interest" description="Disordered" evidence="2">
    <location>
        <begin position="162"/>
        <end position="205"/>
    </location>
</feature>
<dbReference type="GO" id="GO:0016567">
    <property type="term" value="P:protein ubiquitination"/>
    <property type="evidence" value="ECO:0007669"/>
    <property type="project" value="TreeGrafter"/>
</dbReference>
<organism evidence="4 5">
    <name type="scientific">Astrephomene gubernaculifera</name>
    <dbReference type="NCBI Taxonomy" id="47775"/>
    <lineage>
        <taxon>Eukaryota</taxon>
        <taxon>Viridiplantae</taxon>
        <taxon>Chlorophyta</taxon>
        <taxon>core chlorophytes</taxon>
        <taxon>Chlorophyceae</taxon>
        <taxon>CS clade</taxon>
        <taxon>Chlamydomonadales</taxon>
        <taxon>Astrephomenaceae</taxon>
        <taxon>Astrephomene</taxon>
    </lineage>
</organism>
<feature type="compositionally biased region" description="Low complexity" evidence="2">
    <location>
        <begin position="99"/>
        <end position="118"/>
    </location>
</feature>
<proteinExistence type="predicted"/>
<evidence type="ECO:0000313" key="5">
    <source>
        <dbReference type="Proteomes" id="UP001054857"/>
    </source>
</evidence>
<feature type="domain" description="RING-type" evidence="3">
    <location>
        <begin position="462"/>
        <end position="501"/>
    </location>
</feature>
<gene>
    <name evidence="4" type="ORF">Agub_g6720</name>
</gene>
<keyword evidence="1" id="KW-0479">Metal-binding</keyword>
<accession>A0AAD3HLU9</accession>
<keyword evidence="1" id="KW-0863">Zinc-finger</keyword>
<dbReference type="Gene3D" id="3.30.40.10">
    <property type="entry name" value="Zinc/RING finger domain, C3HC4 (zinc finger)"/>
    <property type="match status" value="1"/>
</dbReference>
<feature type="compositionally biased region" description="Low complexity" evidence="2">
    <location>
        <begin position="341"/>
        <end position="364"/>
    </location>
</feature>
<dbReference type="PROSITE" id="PS50089">
    <property type="entry name" value="ZF_RING_2"/>
    <property type="match status" value="1"/>
</dbReference>
<dbReference type="PANTHER" id="PTHR22696">
    <property type="entry name" value="E3 UBIQUITIN-PROTEIN LIGASE RNF26"/>
    <property type="match status" value="1"/>
</dbReference>
<dbReference type="InterPro" id="IPR013083">
    <property type="entry name" value="Znf_RING/FYVE/PHD"/>
</dbReference>
<evidence type="ECO:0000256" key="2">
    <source>
        <dbReference type="SAM" id="MobiDB-lite"/>
    </source>
</evidence>
<dbReference type="Pfam" id="PF13920">
    <property type="entry name" value="zf-C3HC4_3"/>
    <property type="match status" value="1"/>
</dbReference>
<dbReference type="GO" id="GO:0008270">
    <property type="term" value="F:zinc ion binding"/>
    <property type="evidence" value="ECO:0007669"/>
    <property type="project" value="UniProtKB-KW"/>
</dbReference>
<dbReference type="SMART" id="SM00184">
    <property type="entry name" value="RING"/>
    <property type="match status" value="1"/>
</dbReference>
<dbReference type="EMBL" id="BMAR01000009">
    <property type="protein sequence ID" value="GFR45351.1"/>
    <property type="molecule type" value="Genomic_DNA"/>
</dbReference>
<feature type="compositionally biased region" description="Polar residues" evidence="2">
    <location>
        <begin position="1"/>
        <end position="12"/>
    </location>
</feature>
<comment type="caution">
    <text evidence="4">The sequence shown here is derived from an EMBL/GenBank/DDBJ whole genome shotgun (WGS) entry which is preliminary data.</text>
</comment>
<feature type="region of interest" description="Disordered" evidence="2">
    <location>
        <begin position="1"/>
        <end position="140"/>
    </location>
</feature>
<sequence>MPPKGQKSQGKTSLKDMLARHAEPKRNDWSSGRPNVTPDLRVGEDGFPEYDPRAFESGSEEEEEGPSAGGAFAILAGFGGDANADDGDWVQVTAKTKKSTASATGAGPSTSSAAAGSALRRPQGGALPRSPVAAPAAAPSARPNTSAAAAALLASRLNTGAVAGASGSGSNQQQRSPYSLAQGGAGAIPVQRAPRPQTHDADGKPISDTYYQTFQRVYRNAQGAACLRFHKTDVVMVHPNGDIVLTSGGFHTRTTFLSVAEGLRPLGLTLRSTLGGEGRGEWFVDLPDGTSVPWEDGMRLPAKSEEEKSRGDRLIAAYYGSAVVGGGAAAARAAAGLAGPARAQPAPASGNAAPRVAPSVGAGPSAPPNPAPSAWSYRSASALSAAGAASTSSAYAPHMRPPVPVPTPMQNSAFAPAAVQELPAPGPRATASADELAALLDEALALQDSAADGGPLDDEHACIVCMVRQKTTILIPCGHLVLCEQCASDVLARTHACPMCRTEVADRVTVN</sequence>
<dbReference type="GO" id="GO:0006511">
    <property type="term" value="P:ubiquitin-dependent protein catabolic process"/>
    <property type="evidence" value="ECO:0007669"/>
    <property type="project" value="TreeGrafter"/>
</dbReference>
<dbReference type="SUPFAM" id="SSF57850">
    <property type="entry name" value="RING/U-box"/>
    <property type="match status" value="1"/>
</dbReference>
<protein>
    <recommendedName>
        <fullName evidence="3">RING-type domain-containing protein</fullName>
    </recommendedName>
</protein>
<dbReference type="InterPro" id="IPR001841">
    <property type="entry name" value="Znf_RING"/>
</dbReference>
<feature type="compositionally biased region" description="Basic and acidic residues" evidence="2">
    <location>
        <begin position="13"/>
        <end position="28"/>
    </location>
</feature>
<keyword evidence="5" id="KW-1185">Reference proteome</keyword>
<reference evidence="4 5" key="1">
    <citation type="journal article" date="2021" name="Sci. Rep.">
        <title>Genome sequencing of the multicellular alga Astrephomene provides insights into convergent evolution of germ-soma differentiation.</title>
        <authorList>
            <person name="Yamashita S."/>
            <person name="Yamamoto K."/>
            <person name="Matsuzaki R."/>
            <person name="Suzuki S."/>
            <person name="Yamaguchi H."/>
            <person name="Hirooka S."/>
            <person name="Minakuchi Y."/>
            <person name="Miyagishima S."/>
            <person name="Kawachi M."/>
            <person name="Toyoda A."/>
            <person name="Nozaki H."/>
        </authorList>
    </citation>
    <scope>NUCLEOTIDE SEQUENCE [LARGE SCALE GENOMIC DNA]</scope>
    <source>
        <strain evidence="4 5">NIES-4017</strain>
    </source>
</reference>
<dbReference type="Proteomes" id="UP001054857">
    <property type="component" value="Unassembled WGS sequence"/>
</dbReference>
<name>A0AAD3HLU9_9CHLO</name>
<feature type="compositionally biased region" description="Low complexity" evidence="2">
    <location>
        <begin position="126"/>
        <end position="140"/>
    </location>
</feature>
<evidence type="ECO:0000256" key="1">
    <source>
        <dbReference type="PROSITE-ProRule" id="PRU00175"/>
    </source>
</evidence>
<keyword evidence="1" id="KW-0862">Zinc</keyword>
<feature type="region of interest" description="Disordered" evidence="2">
    <location>
        <begin position="341"/>
        <end position="375"/>
    </location>
</feature>
<evidence type="ECO:0000259" key="3">
    <source>
        <dbReference type="PROSITE" id="PS50089"/>
    </source>
</evidence>
<dbReference type="PANTHER" id="PTHR22696:SF1">
    <property type="entry name" value="E3 UBIQUITIN-PROTEIN LIGASE RNF26"/>
    <property type="match status" value="1"/>
</dbReference>